<dbReference type="InterPro" id="IPR012902">
    <property type="entry name" value="N_methyl_site"/>
</dbReference>
<keyword evidence="1" id="KW-0472">Membrane</keyword>
<feature type="transmembrane region" description="Helical" evidence="1">
    <location>
        <begin position="21"/>
        <end position="43"/>
    </location>
</feature>
<dbReference type="AlphaFoldDB" id="A0A0F9UPX8"/>
<sequence>MTHILGLRPALVASRQQGFTMLELTVVLAVMALLAALTTPNLVEQLNIKRADLTVQDTQQLIDAARSFRSNTGTWPGGATCATAKDVLEANDYLPALPDVNRYDKAISTVCTGNMFGVVQGAIADWDGYLVNSLPGTTISNAATFEITTFIGIPGSEPGLANKLSRVATGDPEDNRMRTTFFMGGQEIQEAGDITFSEPDPVLRADVGSLTLSSASGTVEVAAGQTLTVDDVIVRSRGNRKLSESIPNYVQIGTYIVRDAWIVNKPICGATGIAKASLRPASMRGGYTGPSAEEDLIGRYGYHYRLVDNGTSWTVITKSEGDVADYGTMDSLVDVFCYYTD</sequence>
<dbReference type="EMBL" id="LAZR01000117">
    <property type="protein sequence ID" value="KKN89552.1"/>
    <property type="molecule type" value="Genomic_DNA"/>
</dbReference>
<protein>
    <recommendedName>
        <fullName evidence="3">Type II secretion system protein GspG C-terminal domain-containing protein</fullName>
    </recommendedName>
</protein>
<evidence type="ECO:0000256" key="1">
    <source>
        <dbReference type="SAM" id="Phobius"/>
    </source>
</evidence>
<dbReference type="InterPro" id="IPR045584">
    <property type="entry name" value="Pilin-like"/>
</dbReference>
<accession>A0A0F9UPX8</accession>
<dbReference type="SUPFAM" id="SSF54523">
    <property type="entry name" value="Pili subunits"/>
    <property type="match status" value="1"/>
</dbReference>
<evidence type="ECO:0000313" key="2">
    <source>
        <dbReference type="EMBL" id="KKN89552.1"/>
    </source>
</evidence>
<proteinExistence type="predicted"/>
<dbReference type="NCBIfam" id="TIGR02532">
    <property type="entry name" value="IV_pilin_GFxxxE"/>
    <property type="match status" value="1"/>
</dbReference>
<dbReference type="Pfam" id="PF07963">
    <property type="entry name" value="N_methyl"/>
    <property type="match status" value="1"/>
</dbReference>
<comment type="caution">
    <text evidence="2">The sequence shown here is derived from an EMBL/GenBank/DDBJ whole genome shotgun (WGS) entry which is preliminary data.</text>
</comment>
<dbReference type="Gene3D" id="3.30.700.10">
    <property type="entry name" value="Glycoprotein, Type 4 Pilin"/>
    <property type="match status" value="1"/>
</dbReference>
<keyword evidence="1" id="KW-0812">Transmembrane</keyword>
<keyword evidence="1" id="KW-1133">Transmembrane helix</keyword>
<gene>
    <name evidence="2" type="ORF">LCGC14_0236840</name>
</gene>
<evidence type="ECO:0008006" key="3">
    <source>
        <dbReference type="Google" id="ProtNLM"/>
    </source>
</evidence>
<name>A0A0F9UPX8_9ZZZZ</name>
<reference evidence="2" key="1">
    <citation type="journal article" date="2015" name="Nature">
        <title>Complex archaea that bridge the gap between prokaryotes and eukaryotes.</title>
        <authorList>
            <person name="Spang A."/>
            <person name="Saw J.H."/>
            <person name="Jorgensen S.L."/>
            <person name="Zaremba-Niedzwiedzka K."/>
            <person name="Martijn J."/>
            <person name="Lind A.E."/>
            <person name="van Eijk R."/>
            <person name="Schleper C."/>
            <person name="Guy L."/>
            <person name="Ettema T.J."/>
        </authorList>
    </citation>
    <scope>NUCLEOTIDE SEQUENCE</scope>
</reference>
<organism evidence="2">
    <name type="scientific">marine sediment metagenome</name>
    <dbReference type="NCBI Taxonomy" id="412755"/>
    <lineage>
        <taxon>unclassified sequences</taxon>
        <taxon>metagenomes</taxon>
        <taxon>ecological metagenomes</taxon>
    </lineage>
</organism>